<gene>
    <name evidence="8" type="ORF">GCM10011342_27430</name>
</gene>
<evidence type="ECO:0000256" key="3">
    <source>
        <dbReference type="ARBA" id="ARBA00021840"/>
    </source>
</evidence>
<feature type="region of interest" description="Disordered" evidence="6">
    <location>
        <begin position="199"/>
        <end position="291"/>
    </location>
</feature>
<dbReference type="PANTHER" id="PTHR30563:SF0">
    <property type="entry name" value="DNA RECOMBINATION PROTEIN RMUC"/>
    <property type="match status" value="1"/>
</dbReference>
<dbReference type="Proteomes" id="UP000613582">
    <property type="component" value="Unassembled WGS sequence"/>
</dbReference>
<name>A0A8J2V6Q9_9PROT</name>
<keyword evidence="4" id="KW-0175">Coiled coil</keyword>
<sequence length="716" mass="80754">MFFTQALKLTDTSGSFLAGIILFLENTVDEEKAAYEQAMQATQAVDAVASGESGMTTWVIIGAVVLMVVMLAAVYVMGRRNRQRLAEEESAENPLFEDQYAVSDDDIVIETQPGSGFEEITDDDEDEHGPEPDLEEPVLQEIKDEPEPEQPDSVADNENVIPLMKKSEQAPADAVGHHVESDYDAGAEAVRYAFAARQKGPMSFSKAPEEKKRETARQDPPMESAPAQASANDGDLPQSEKAAEQPAAMAPSREEPHEAPREEQAGEMRFMPASESRSYRERNEDHDSDYRPRSYIAPTVLREDFSRLERLQGERLDILRDEISRQISSMKADQNNRFDIVVDALDRKLTKLTEIRFEAPAEGEGSTIAPMLNEFTRQVNMLQSTLENQGQRIRAITQILDDRLGTVSHVYGEVRNIGDRIDQFTARLSEMEKSISENTRIDMMSDVQLSDVIRSSLPPDNYEFKPLLSNNHRADCIIRLPHAPGTIVVDTKFPLDAYNALPSRDEVQRDMHQARGAEDSFRRAVLRHIIDVAERFIIPGETADSALMFVPTESIYTTLHARFPDLIRDSFRARVWIVSPSTLMGTLQTLKGVLRDARAGEDASRKAREEETLREEMEELRNRASTLARNFETTQSELRAILEATDKVFSRQPKKNGNGNGNGNGSGSNGNHRRDYLVNELYDRKSEWPGREKPRDDEKRSSSLYEEFSRRPDPLR</sequence>
<feature type="region of interest" description="Disordered" evidence="6">
    <location>
        <begin position="649"/>
        <end position="716"/>
    </location>
</feature>
<feature type="region of interest" description="Disordered" evidence="6">
    <location>
        <begin position="596"/>
        <end position="615"/>
    </location>
</feature>
<feature type="compositionally biased region" description="Gly residues" evidence="6">
    <location>
        <begin position="658"/>
        <end position="668"/>
    </location>
</feature>
<feature type="transmembrane region" description="Helical" evidence="7">
    <location>
        <begin position="55"/>
        <end position="76"/>
    </location>
</feature>
<keyword evidence="7" id="KW-0812">Transmembrane</keyword>
<evidence type="ECO:0000256" key="6">
    <source>
        <dbReference type="SAM" id="MobiDB-lite"/>
    </source>
</evidence>
<feature type="compositionally biased region" description="Acidic residues" evidence="6">
    <location>
        <begin position="119"/>
        <end position="133"/>
    </location>
</feature>
<comment type="caution">
    <text evidence="8">The sequence shown here is derived from an EMBL/GenBank/DDBJ whole genome shotgun (WGS) entry which is preliminary data.</text>
</comment>
<evidence type="ECO:0000313" key="8">
    <source>
        <dbReference type="EMBL" id="GGD17157.1"/>
    </source>
</evidence>
<evidence type="ECO:0000256" key="5">
    <source>
        <dbReference type="ARBA" id="ARBA00023172"/>
    </source>
</evidence>
<dbReference type="AlphaFoldDB" id="A0A8J2V6Q9"/>
<keyword evidence="9" id="KW-1185">Reference proteome</keyword>
<dbReference type="EMBL" id="BMGH01000001">
    <property type="protein sequence ID" value="GGD17157.1"/>
    <property type="molecule type" value="Genomic_DNA"/>
</dbReference>
<organism evidence="8 9">
    <name type="scientific">Aquisalinus flavus</name>
    <dbReference type="NCBI Taxonomy" id="1526572"/>
    <lineage>
        <taxon>Bacteria</taxon>
        <taxon>Pseudomonadati</taxon>
        <taxon>Pseudomonadota</taxon>
        <taxon>Alphaproteobacteria</taxon>
        <taxon>Parvularculales</taxon>
        <taxon>Parvularculaceae</taxon>
        <taxon>Aquisalinus</taxon>
    </lineage>
</organism>
<keyword evidence="5" id="KW-0233">DNA recombination</keyword>
<comment type="similarity">
    <text evidence="2">Belongs to the RmuC family.</text>
</comment>
<dbReference type="GO" id="GO:0006310">
    <property type="term" value="P:DNA recombination"/>
    <property type="evidence" value="ECO:0007669"/>
    <property type="project" value="UniProtKB-KW"/>
</dbReference>
<accession>A0A8J2V6Q9</accession>
<proteinExistence type="inferred from homology"/>
<evidence type="ECO:0000313" key="9">
    <source>
        <dbReference type="Proteomes" id="UP000613582"/>
    </source>
</evidence>
<comment type="function">
    <text evidence="1">Involved in DNA recombination.</text>
</comment>
<dbReference type="InterPro" id="IPR003798">
    <property type="entry name" value="DNA_recombination_RmuC"/>
</dbReference>
<reference evidence="8" key="2">
    <citation type="submission" date="2020-09" db="EMBL/GenBank/DDBJ databases">
        <authorList>
            <person name="Sun Q."/>
            <person name="Zhou Y."/>
        </authorList>
    </citation>
    <scope>NUCLEOTIDE SEQUENCE</scope>
    <source>
        <strain evidence="8">CGMCC 1.12921</strain>
    </source>
</reference>
<dbReference type="Pfam" id="PF02646">
    <property type="entry name" value="RmuC"/>
    <property type="match status" value="1"/>
</dbReference>
<keyword evidence="7" id="KW-1133">Transmembrane helix</keyword>
<feature type="compositionally biased region" description="Basic and acidic residues" evidence="6">
    <location>
        <begin position="207"/>
        <end position="217"/>
    </location>
</feature>
<feature type="compositionally biased region" description="Basic and acidic residues" evidence="6">
    <location>
        <begin position="672"/>
        <end position="716"/>
    </location>
</feature>
<feature type="region of interest" description="Disordered" evidence="6">
    <location>
        <begin position="113"/>
        <end position="133"/>
    </location>
</feature>
<evidence type="ECO:0000256" key="1">
    <source>
        <dbReference type="ARBA" id="ARBA00003416"/>
    </source>
</evidence>
<feature type="compositionally biased region" description="Basic and acidic residues" evidence="6">
    <location>
        <begin position="277"/>
        <end position="291"/>
    </location>
</feature>
<feature type="compositionally biased region" description="Basic and acidic residues" evidence="6">
    <location>
        <begin position="252"/>
        <end position="266"/>
    </location>
</feature>
<keyword evidence="7" id="KW-0472">Membrane</keyword>
<reference evidence="8" key="1">
    <citation type="journal article" date="2014" name="Int. J. Syst. Evol. Microbiol.">
        <title>Complete genome sequence of Corynebacterium casei LMG S-19264T (=DSM 44701T), isolated from a smear-ripened cheese.</title>
        <authorList>
            <consortium name="US DOE Joint Genome Institute (JGI-PGF)"/>
            <person name="Walter F."/>
            <person name="Albersmeier A."/>
            <person name="Kalinowski J."/>
            <person name="Ruckert C."/>
        </authorList>
    </citation>
    <scope>NUCLEOTIDE SEQUENCE</scope>
    <source>
        <strain evidence="8">CGMCC 1.12921</strain>
    </source>
</reference>
<evidence type="ECO:0000256" key="7">
    <source>
        <dbReference type="SAM" id="Phobius"/>
    </source>
</evidence>
<protein>
    <recommendedName>
        <fullName evidence="3">DNA recombination protein RmuC homolog</fullName>
    </recommendedName>
</protein>
<evidence type="ECO:0000256" key="2">
    <source>
        <dbReference type="ARBA" id="ARBA00009840"/>
    </source>
</evidence>
<dbReference type="PANTHER" id="PTHR30563">
    <property type="entry name" value="DNA RECOMBINATION PROTEIN RMUC"/>
    <property type="match status" value="1"/>
</dbReference>
<evidence type="ECO:0000256" key="4">
    <source>
        <dbReference type="ARBA" id="ARBA00023054"/>
    </source>
</evidence>